<feature type="non-terminal residue" evidence="2">
    <location>
        <position position="1"/>
    </location>
</feature>
<feature type="non-terminal residue" evidence="2">
    <location>
        <position position="81"/>
    </location>
</feature>
<organism evidence="2">
    <name type="scientific">uncultured Solirubrobacteraceae bacterium</name>
    <dbReference type="NCBI Taxonomy" id="1162706"/>
    <lineage>
        <taxon>Bacteria</taxon>
        <taxon>Bacillati</taxon>
        <taxon>Actinomycetota</taxon>
        <taxon>Thermoleophilia</taxon>
        <taxon>Solirubrobacterales</taxon>
        <taxon>Solirubrobacteraceae</taxon>
        <taxon>environmental samples</taxon>
    </lineage>
</organism>
<feature type="compositionally biased region" description="Low complexity" evidence="1">
    <location>
        <begin position="15"/>
        <end position="39"/>
    </location>
</feature>
<feature type="compositionally biased region" description="Basic residues" evidence="1">
    <location>
        <begin position="1"/>
        <end position="12"/>
    </location>
</feature>
<reference evidence="2" key="1">
    <citation type="submission" date="2020-02" db="EMBL/GenBank/DDBJ databases">
        <authorList>
            <person name="Meier V. D."/>
        </authorList>
    </citation>
    <scope>NUCLEOTIDE SEQUENCE</scope>
    <source>
        <strain evidence="2">AVDCRST_MAG67</strain>
    </source>
</reference>
<protein>
    <submittedName>
        <fullName evidence="2">Uncharacterized protein</fullName>
    </submittedName>
</protein>
<evidence type="ECO:0000256" key="1">
    <source>
        <dbReference type="SAM" id="MobiDB-lite"/>
    </source>
</evidence>
<dbReference type="AlphaFoldDB" id="A0A6J4TJ90"/>
<feature type="region of interest" description="Disordered" evidence="1">
    <location>
        <begin position="1"/>
        <end position="81"/>
    </location>
</feature>
<proteinExistence type="predicted"/>
<evidence type="ECO:0000313" key="2">
    <source>
        <dbReference type="EMBL" id="CAA9523495.1"/>
    </source>
</evidence>
<sequence>CPCLRSRLRTPMHPRAASRPTKATTTTSGAAAASTSRSRAGWRRSSKSRSWCDSRSSSPGSARVSSWPRSRRSSVSTWRGD</sequence>
<accession>A0A6J4TJ90</accession>
<dbReference type="EMBL" id="CADCVQ010000148">
    <property type="protein sequence ID" value="CAA9523495.1"/>
    <property type="molecule type" value="Genomic_DNA"/>
</dbReference>
<feature type="compositionally biased region" description="Low complexity" evidence="1">
    <location>
        <begin position="48"/>
        <end position="81"/>
    </location>
</feature>
<name>A0A6J4TJ90_9ACTN</name>
<gene>
    <name evidence="2" type="ORF">AVDCRST_MAG67-3872</name>
</gene>